<dbReference type="Proteomes" id="UP000218505">
    <property type="component" value="Chromosome"/>
</dbReference>
<dbReference type="KEGG" id="apre:CNX65_19090"/>
<evidence type="ECO:0000256" key="3">
    <source>
        <dbReference type="ARBA" id="ARBA00022692"/>
    </source>
</evidence>
<dbReference type="AlphaFoldDB" id="A0A290Z842"/>
<keyword evidence="3 8" id="KW-0812">Transmembrane</keyword>
<dbReference type="GO" id="GO:0016872">
    <property type="term" value="F:intramolecular lyase activity"/>
    <property type="evidence" value="ECO:0007669"/>
    <property type="project" value="InterPro"/>
</dbReference>
<proteinExistence type="predicted"/>
<evidence type="ECO:0000256" key="5">
    <source>
        <dbReference type="ARBA" id="ARBA00022989"/>
    </source>
</evidence>
<evidence type="ECO:0000256" key="6">
    <source>
        <dbReference type="ARBA" id="ARBA00023136"/>
    </source>
</evidence>
<name>A0A290Z842_9PSEU</name>
<sequence>MADRWHYLLVLLTCLLVTAPLEALGRGVYRRADDLVRAIGPVVVVFGVWDLVAIARGHWDFNTRFTTGVVLPGGVPVEELLFFVVIPLCSVLTYEAVQGTAALLGGRRRELEAVR</sequence>
<evidence type="ECO:0000256" key="2">
    <source>
        <dbReference type="ARBA" id="ARBA00004829"/>
    </source>
</evidence>
<evidence type="ECO:0000256" key="8">
    <source>
        <dbReference type="SAM" id="Phobius"/>
    </source>
</evidence>
<evidence type="ECO:0000313" key="10">
    <source>
        <dbReference type="EMBL" id="ATE55133.1"/>
    </source>
</evidence>
<keyword evidence="6 8" id="KW-0472">Membrane</keyword>
<feature type="domain" description="Lycopene cyclase" evidence="9">
    <location>
        <begin position="13"/>
        <end position="96"/>
    </location>
</feature>
<evidence type="ECO:0000256" key="4">
    <source>
        <dbReference type="ARBA" id="ARBA00022746"/>
    </source>
</evidence>
<protein>
    <submittedName>
        <fullName evidence="10">Lycopene cyclase</fullName>
    </submittedName>
</protein>
<dbReference type="GO" id="GO:0016020">
    <property type="term" value="C:membrane"/>
    <property type="evidence" value="ECO:0007669"/>
    <property type="project" value="UniProtKB-SubCell"/>
</dbReference>
<dbReference type="NCBIfam" id="TIGR03462">
    <property type="entry name" value="CarR_dom_SF"/>
    <property type="match status" value="1"/>
</dbReference>
<evidence type="ECO:0000256" key="1">
    <source>
        <dbReference type="ARBA" id="ARBA00004141"/>
    </source>
</evidence>
<organism evidence="10 11">
    <name type="scientific">Actinosynnema pretiosum</name>
    <dbReference type="NCBI Taxonomy" id="42197"/>
    <lineage>
        <taxon>Bacteria</taxon>
        <taxon>Bacillati</taxon>
        <taxon>Actinomycetota</taxon>
        <taxon>Actinomycetes</taxon>
        <taxon>Pseudonocardiales</taxon>
        <taxon>Pseudonocardiaceae</taxon>
        <taxon>Actinosynnema</taxon>
    </lineage>
</organism>
<keyword evidence="4" id="KW-0125">Carotenoid biosynthesis</keyword>
<dbReference type="GO" id="GO:0045436">
    <property type="term" value="F:lycopene beta cyclase activity"/>
    <property type="evidence" value="ECO:0007669"/>
    <property type="project" value="UniProtKB-ARBA"/>
</dbReference>
<gene>
    <name evidence="10" type="ORF">CNX65_19090</name>
</gene>
<dbReference type="InterPro" id="IPR017825">
    <property type="entry name" value="Lycopene_cyclase_dom"/>
</dbReference>
<dbReference type="Pfam" id="PF18916">
    <property type="entry name" value="Lycopene_cyc"/>
    <property type="match status" value="1"/>
</dbReference>
<reference evidence="10" key="1">
    <citation type="submission" date="2017-09" db="EMBL/GenBank/DDBJ databases">
        <title>Complete Genome Sequence of ansamitocin-producing Bacterium Actinosynnema pretiosum X47.</title>
        <authorList>
            <person name="Cao G."/>
            <person name="Zong G."/>
            <person name="Zhong C."/>
            <person name="Fu J."/>
        </authorList>
    </citation>
    <scope>NUCLEOTIDE SEQUENCE [LARGE SCALE GENOMIC DNA]</scope>
    <source>
        <strain evidence="10">X47</strain>
    </source>
</reference>
<dbReference type="RefSeq" id="WP_096494943.1">
    <property type="nucleotide sequence ID" value="NZ_CP023445.1"/>
</dbReference>
<dbReference type="GO" id="GO:0016117">
    <property type="term" value="P:carotenoid biosynthetic process"/>
    <property type="evidence" value="ECO:0007669"/>
    <property type="project" value="UniProtKB-KW"/>
</dbReference>
<feature type="transmembrane region" description="Helical" evidence="8">
    <location>
        <begin position="35"/>
        <end position="55"/>
    </location>
</feature>
<keyword evidence="11" id="KW-1185">Reference proteome</keyword>
<comment type="subcellular location">
    <subcellularLocation>
        <location evidence="1">Membrane</location>
        <topology evidence="1">Multi-pass membrane protein</topology>
    </subcellularLocation>
</comment>
<keyword evidence="5 8" id="KW-1133">Transmembrane helix</keyword>
<comment type="pathway">
    <text evidence="2">Carotenoid biosynthesis.</text>
</comment>
<accession>A0A290Z842</accession>
<dbReference type="EMBL" id="CP023445">
    <property type="protein sequence ID" value="ATE55133.1"/>
    <property type="molecule type" value="Genomic_DNA"/>
</dbReference>
<evidence type="ECO:0000259" key="9">
    <source>
        <dbReference type="Pfam" id="PF18916"/>
    </source>
</evidence>
<evidence type="ECO:0000256" key="7">
    <source>
        <dbReference type="ARBA" id="ARBA00023235"/>
    </source>
</evidence>
<keyword evidence="7" id="KW-0413">Isomerase</keyword>
<evidence type="ECO:0000313" key="11">
    <source>
        <dbReference type="Proteomes" id="UP000218505"/>
    </source>
</evidence>